<dbReference type="RefSeq" id="WP_143249956.1">
    <property type="nucleotide sequence ID" value="NZ_FORP01000021.1"/>
</dbReference>
<organism evidence="1 2">
    <name type="scientific">Amycolatopsis sacchari</name>
    <dbReference type="NCBI Taxonomy" id="115433"/>
    <lineage>
        <taxon>Bacteria</taxon>
        <taxon>Bacillati</taxon>
        <taxon>Actinomycetota</taxon>
        <taxon>Actinomycetes</taxon>
        <taxon>Pseudonocardiales</taxon>
        <taxon>Pseudonocardiaceae</taxon>
        <taxon>Amycolatopsis</taxon>
    </lineage>
</organism>
<evidence type="ECO:0000313" key="1">
    <source>
        <dbReference type="EMBL" id="SFK42935.1"/>
    </source>
</evidence>
<name>A0A1I3ZFU8_9PSEU</name>
<evidence type="ECO:0000313" key="2">
    <source>
        <dbReference type="Proteomes" id="UP000199025"/>
    </source>
</evidence>
<keyword evidence="2" id="KW-1185">Reference proteome</keyword>
<sequence length="76" mass="8343">MREFIAAHHGWLTVVRLRSAEGVGEPPKNGLSNLAVQGLNELAAVVKNRLKRIQYRPVPIDGFLAQSGLLLKSRPS</sequence>
<accession>A0A1I3ZFU8</accession>
<dbReference type="EMBL" id="FORP01000021">
    <property type="protein sequence ID" value="SFK42935.1"/>
    <property type="molecule type" value="Genomic_DNA"/>
</dbReference>
<dbReference type="Proteomes" id="UP000199025">
    <property type="component" value="Unassembled WGS sequence"/>
</dbReference>
<gene>
    <name evidence="1" type="ORF">SAMN05421835_1211</name>
</gene>
<dbReference type="AlphaFoldDB" id="A0A1I3ZFU8"/>
<dbReference type="OrthoDB" id="341531at2"/>
<proteinExistence type="predicted"/>
<reference evidence="1 2" key="1">
    <citation type="submission" date="2016-10" db="EMBL/GenBank/DDBJ databases">
        <authorList>
            <person name="de Groot N.N."/>
        </authorList>
    </citation>
    <scope>NUCLEOTIDE SEQUENCE [LARGE SCALE GENOMIC DNA]</scope>
    <source>
        <strain evidence="1 2">DSM 44468</strain>
    </source>
</reference>
<protein>
    <submittedName>
        <fullName evidence="1">Putative transposase</fullName>
    </submittedName>
</protein>